<evidence type="ECO:0000256" key="2">
    <source>
        <dbReference type="ARBA" id="ARBA00023015"/>
    </source>
</evidence>
<dbReference type="InterPro" id="IPR050389">
    <property type="entry name" value="LysR-type_TF"/>
</dbReference>
<dbReference type="GO" id="GO:0003677">
    <property type="term" value="F:DNA binding"/>
    <property type="evidence" value="ECO:0007669"/>
    <property type="project" value="UniProtKB-KW"/>
</dbReference>
<keyword evidence="2" id="KW-0805">Transcription regulation</keyword>
<organism evidence="6 7">
    <name type="scientific">Amphritea atlantica</name>
    <dbReference type="NCBI Taxonomy" id="355243"/>
    <lineage>
        <taxon>Bacteria</taxon>
        <taxon>Pseudomonadati</taxon>
        <taxon>Pseudomonadota</taxon>
        <taxon>Gammaproteobacteria</taxon>
        <taxon>Oceanospirillales</taxon>
        <taxon>Oceanospirillaceae</taxon>
        <taxon>Amphritea</taxon>
    </lineage>
</organism>
<dbReference type="Gene3D" id="3.40.190.10">
    <property type="entry name" value="Periplasmic binding protein-like II"/>
    <property type="match status" value="2"/>
</dbReference>
<dbReference type="InterPro" id="IPR036390">
    <property type="entry name" value="WH_DNA-bd_sf"/>
</dbReference>
<keyword evidence="4" id="KW-0804">Transcription</keyword>
<dbReference type="SUPFAM" id="SSF46785">
    <property type="entry name" value="Winged helix' DNA-binding domain"/>
    <property type="match status" value="1"/>
</dbReference>
<evidence type="ECO:0000256" key="1">
    <source>
        <dbReference type="ARBA" id="ARBA00009437"/>
    </source>
</evidence>
<dbReference type="AlphaFoldDB" id="A0A1H9CZZ4"/>
<dbReference type="InterPro" id="IPR037402">
    <property type="entry name" value="YidZ_PBP2"/>
</dbReference>
<sequence length="306" mass="34882">MIVMREVNLRSVDLNLLVVLQQLLETRHVTRASERLNMSQPAVSRALQRLRDTFDDPLLVRTAQGYDLSARGADILPRLQKLISGMEQLIAEPQFNPAEAEDVVRVYGLDLEVACFVSPLMKVLRSQAPKMRLEVRTEPRNHFELLEKGEVQFSLTGMEPQAGEGQYRRLLIAQSGVVCMMAADHPLASEELTLDNYLSASHGLVSMTGQGPGHVDERLAQLGRKRHLALRLSNFMTAADFCETSDLLFYLPQIVAQRIALGRNIILKPVPDELRSAPINFYLYWHERHHRDPMCRWIRQRILQVI</sequence>
<dbReference type="CDD" id="cd08417">
    <property type="entry name" value="PBP2_Nitroaromatics_like"/>
    <property type="match status" value="1"/>
</dbReference>
<evidence type="ECO:0000256" key="4">
    <source>
        <dbReference type="ARBA" id="ARBA00023163"/>
    </source>
</evidence>
<dbReference type="EMBL" id="FOGB01000001">
    <property type="protein sequence ID" value="SEQ06711.1"/>
    <property type="molecule type" value="Genomic_DNA"/>
</dbReference>
<keyword evidence="3 6" id="KW-0238">DNA-binding</keyword>
<dbReference type="STRING" id="355243.SAMN03080615_00259"/>
<reference evidence="7" key="1">
    <citation type="submission" date="2016-10" db="EMBL/GenBank/DDBJ databases">
        <authorList>
            <person name="Varghese N."/>
            <person name="Submissions S."/>
        </authorList>
    </citation>
    <scope>NUCLEOTIDE SEQUENCE [LARGE SCALE GENOMIC DNA]</scope>
    <source>
        <strain evidence="7">DSM 18887</strain>
    </source>
</reference>
<dbReference type="Pfam" id="PF03466">
    <property type="entry name" value="LysR_substrate"/>
    <property type="match status" value="1"/>
</dbReference>
<dbReference type="Proteomes" id="UP000198749">
    <property type="component" value="Unassembled WGS sequence"/>
</dbReference>
<dbReference type="Gene3D" id="1.10.10.10">
    <property type="entry name" value="Winged helix-like DNA-binding domain superfamily/Winged helix DNA-binding domain"/>
    <property type="match status" value="1"/>
</dbReference>
<evidence type="ECO:0000313" key="7">
    <source>
        <dbReference type="Proteomes" id="UP000198749"/>
    </source>
</evidence>
<dbReference type="InterPro" id="IPR036388">
    <property type="entry name" value="WH-like_DNA-bd_sf"/>
</dbReference>
<name>A0A1H9CZZ4_9GAMM</name>
<dbReference type="PANTHER" id="PTHR30118">
    <property type="entry name" value="HTH-TYPE TRANSCRIPTIONAL REGULATOR LEUO-RELATED"/>
    <property type="match status" value="1"/>
</dbReference>
<dbReference type="PANTHER" id="PTHR30118:SF15">
    <property type="entry name" value="TRANSCRIPTIONAL REGULATORY PROTEIN"/>
    <property type="match status" value="1"/>
</dbReference>
<dbReference type="PROSITE" id="PS50931">
    <property type="entry name" value="HTH_LYSR"/>
    <property type="match status" value="1"/>
</dbReference>
<dbReference type="InterPro" id="IPR005119">
    <property type="entry name" value="LysR_subst-bd"/>
</dbReference>
<evidence type="ECO:0000313" key="6">
    <source>
        <dbReference type="EMBL" id="SEQ06711.1"/>
    </source>
</evidence>
<gene>
    <name evidence="6" type="ORF">SAMN03080615_00259</name>
</gene>
<proteinExistence type="inferred from homology"/>
<dbReference type="InterPro" id="IPR000847">
    <property type="entry name" value="LysR_HTH_N"/>
</dbReference>
<comment type="similarity">
    <text evidence="1">Belongs to the LysR transcriptional regulatory family.</text>
</comment>
<dbReference type="Pfam" id="PF00126">
    <property type="entry name" value="HTH_1"/>
    <property type="match status" value="1"/>
</dbReference>
<dbReference type="SUPFAM" id="SSF53850">
    <property type="entry name" value="Periplasmic binding protein-like II"/>
    <property type="match status" value="1"/>
</dbReference>
<protein>
    <submittedName>
        <fullName evidence="6">DNA-binding transcriptional regulator, LysR family</fullName>
    </submittedName>
</protein>
<evidence type="ECO:0000259" key="5">
    <source>
        <dbReference type="PROSITE" id="PS50931"/>
    </source>
</evidence>
<accession>A0A1H9CZZ4</accession>
<feature type="domain" description="HTH lysR-type" evidence="5">
    <location>
        <begin position="12"/>
        <end position="69"/>
    </location>
</feature>
<dbReference type="GO" id="GO:0003700">
    <property type="term" value="F:DNA-binding transcription factor activity"/>
    <property type="evidence" value="ECO:0007669"/>
    <property type="project" value="InterPro"/>
</dbReference>
<dbReference type="PRINTS" id="PR00039">
    <property type="entry name" value="HTHLYSR"/>
</dbReference>
<keyword evidence="7" id="KW-1185">Reference proteome</keyword>
<evidence type="ECO:0000256" key="3">
    <source>
        <dbReference type="ARBA" id="ARBA00023125"/>
    </source>
</evidence>